<reference evidence="10" key="1">
    <citation type="submission" date="2015-10" db="EMBL/GenBank/DDBJ databases">
        <authorList>
            <person name="Devillers H."/>
        </authorList>
    </citation>
    <scope>NUCLEOTIDE SEQUENCE [LARGE SCALE GENOMIC DNA]</scope>
</reference>
<evidence type="ECO:0000256" key="3">
    <source>
        <dbReference type="ARBA" id="ARBA00022664"/>
    </source>
</evidence>
<keyword evidence="10" id="KW-1185">Reference proteome</keyword>
<dbReference type="SMART" id="SM00543">
    <property type="entry name" value="MIF4G"/>
    <property type="match status" value="1"/>
</dbReference>
<dbReference type="OrthoDB" id="3938623at2759"/>
<dbReference type="SMART" id="SM00544">
    <property type="entry name" value="MA3"/>
    <property type="match status" value="1"/>
</dbReference>
<keyword evidence="3" id="KW-0507">mRNA processing</keyword>
<keyword evidence="4" id="KW-0508">mRNA splicing</keyword>
<feature type="domain" description="MI" evidence="8">
    <location>
        <begin position="286"/>
        <end position="402"/>
    </location>
</feature>
<gene>
    <name evidence="9" type="ORF">LAQU0_S05e07338g</name>
</gene>
<evidence type="ECO:0000259" key="8">
    <source>
        <dbReference type="PROSITE" id="PS51366"/>
    </source>
</evidence>
<evidence type="ECO:0000256" key="2">
    <source>
        <dbReference type="ARBA" id="ARBA00006856"/>
    </source>
</evidence>
<keyword evidence="5" id="KW-0539">Nucleus</keyword>
<evidence type="ECO:0000256" key="6">
    <source>
        <dbReference type="ARBA" id="ARBA00040804"/>
    </source>
</evidence>
<organism evidence="9 10">
    <name type="scientific">Lachancea quebecensis</name>
    <dbReference type="NCBI Taxonomy" id="1654605"/>
    <lineage>
        <taxon>Eukaryota</taxon>
        <taxon>Fungi</taxon>
        <taxon>Dikarya</taxon>
        <taxon>Ascomycota</taxon>
        <taxon>Saccharomycotina</taxon>
        <taxon>Saccharomycetes</taxon>
        <taxon>Saccharomycetales</taxon>
        <taxon>Saccharomycetaceae</taxon>
        <taxon>Lachancea</taxon>
    </lineage>
</organism>
<name>A0A0P1KYV9_9SACH</name>
<dbReference type="InterPro" id="IPR003890">
    <property type="entry name" value="MIF4G-like_typ-3"/>
</dbReference>
<evidence type="ECO:0000313" key="9">
    <source>
        <dbReference type="EMBL" id="CUS22525.1"/>
    </source>
</evidence>
<dbReference type="PROSITE" id="PS51366">
    <property type="entry name" value="MI"/>
    <property type="match status" value="1"/>
</dbReference>
<evidence type="ECO:0000313" key="10">
    <source>
        <dbReference type="Proteomes" id="UP000236544"/>
    </source>
</evidence>
<dbReference type="SUPFAM" id="SSF48371">
    <property type="entry name" value="ARM repeat"/>
    <property type="match status" value="1"/>
</dbReference>
<dbReference type="InterPro" id="IPR050781">
    <property type="entry name" value="CWC22_splicing_factor"/>
</dbReference>
<dbReference type="PANTHER" id="PTHR18034">
    <property type="entry name" value="CELL CYCLE CONTROL PROTEIN CWF22-RELATED"/>
    <property type="match status" value="1"/>
</dbReference>
<proteinExistence type="inferred from homology"/>
<accession>A0A0P1KYV9</accession>
<feature type="compositionally biased region" description="Polar residues" evidence="7">
    <location>
        <begin position="502"/>
        <end position="513"/>
    </location>
</feature>
<feature type="compositionally biased region" description="Basic residues" evidence="7">
    <location>
        <begin position="560"/>
        <end position="595"/>
    </location>
</feature>
<dbReference type="AlphaFoldDB" id="A0A0P1KYV9"/>
<dbReference type="Gene3D" id="1.25.40.180">
    <property type="match status" value="1"/>
</dbReference>
<comment type="subcellular location">
    <subcellularLocation>
        <location evidence="1">Nucleus</location>
    </subcellularLocation>
</comment>
<comment type="similarity">
    <text evidence="2">Belongs to the CWC22 family.</text>
</comment>
<protein>
    <recommendedName>
        <fullName evidence="6">Pre-mRNA-splicing factor CWC22</fullName>
    </recommendedName>
</protein>
<dbReference type="GO" id="GO:0071013">
    <property type="term" value="C:catalytic step 2 spliceosome"/>
    <property type="evidence" value="ECO:0007669"/>
    <property type="project" value="TreeGrafter"/>
</dbReference>
<dbReference type="Pfam" id="PF02847">
    <property type="entry name" value="MA3"/>
    <property type="match status" value="1"/>
</dbReference>
<evidence type="ECO:0000256" key="7">
    <source>
        <dbReference type="SAM" id="MobiDB-lite"/>
    </source>
</evidence>
<dbReference type="GO" id="GO:0003723">
    <property type="term" value="F:RNA binding"/>
    <property type="evidence" value="ECO:0007669"/>
    <property type="project" value="InterPro"/>
</dbReference>
<evidence type="ECO:0000256" key="5">
    <source>
        <dbReference type="ARBA" id="ARBA00023242"/>
    </source>
</evidence>
<dbReference type="InterPro" id="IPR016024">
    <property type="entry name" value="ARM-type_fold"/>
</dbReference>
<evidence type="ECO:0000256" key="1">
    <source>
        <dbReference type="ARBA" id="ARBA00004123"/>
    </source>
</evidence>
<dbReference type="InterPro" id="IPR003891">
    <property type="entry name" value="Initiation_fac_eIF4g_MI"/>
</dbReference>
<dbReference type="Proteomes" id="UP000236544">
    <property type="component" value="Unassembled WGS sequence"/>
</dbReference>
<sequence>MSQEDQDAVVLQKKSWERLKSYIDLSLQDITRATVVQGYQQLFAVNLLWGERIVVSSILQKQSTEESSEALAALAGLVNAQVPQLGELLVKETTSRFLDAFRTHNSRECYAMAALLAELFNYEVLHEILILQVLHLLMEGVSVDSANLATFMLGKCGRQLMLVAKTAHDLTFESLRKFYQENKVEKAAYKRFEDLFNLRKKNYSQLPKRIHLPEHQPVTHTFLLDLENNALTPDKRLEEFRYDPDFLKKEFEFGALKSQLFSSKELDTATNVQIPIEDKTQRQDLEMKKKIYLTLKGSLSGDEAAHKILKNKFRDSEKKAVVDILVTACSQEITYSKFYGIVAERLCSSHKSWKAAFGQSLHDNYATVDEFQANQVRNMGKFWGHILASDYLGFEVFEFFHMNASETSSAGRVYLKFLFQELVLDLGIEALQARLDEPYIQPFLVNLFPKDDAEKTRFSINYFTAIGLGRLTESMRQALVEMEKTPIFLQEPEAQPEPSILMRQSPSPSSTTGACLEKESPNEAGHTSSSDRDYRAPRNTKSFQSRYSGSLARSGAADRRRSRTPTRRRSRTPTRRRSRTPTRQRSRSPHSRFGS</sequence>
<dbReference type="EMBL" id="LN890537">
    <property type="protein sequence ID" value="CUS22525.1"/>
    <property type="molecule type" value="Genomic_DNA"/>
</dbReference>
<dbReference type="PANTHER" id="PTHR18034:SF3">
    <property type="entry name" value="PRE-MRNA-SPLICING FACTOR CWC22 HOMOLOG"/>
    <property type="match status" value="1"/>
</dbReference>
<feature type="region of interest" description="Disordered" evidence="7">
    <location>
        <begin position="489"/>
        <end position="595"/>
    </location>
</feature>
<evidence type="ECO:0000256" key="4">
    <source>
        <dbReference type="ARBA" id="ARBA00023187"/>
    </source>
</evidence>
<dbReference type="GO" id="GO:0000398">
    <property type="term" value="P:mRNA splicing, via spliceosome"/>
    <property type="evidence" value="ECO:0007669"/>
    <property type="project" value="TreeGrafter"/>
</dbReference>